<keyword evidence="2" id="KW-1003">Cell membrane</keyword>
<evidence type="ECO:0000313" key="12">
    <source>
        <dbReference type="Proteomes" id="UP000027931"/>
    </source>
</evidence>
<dbReference type="RefSeq" id="WP_052035954.1">
    <property type="nucleotide sequence ID" value="NZ_JMIR01000003.1"/>
</dbReference>
<evidence type="ECO:0000256" key="2">
    <source>
        <dbReference type="ARBA" id="ARBA00022475"/>
    </source>
</evidence>
<keyword evidence="8" id="KW-1133">Transmembrane helix</keyword>
<feature type="domain" description="HAMP" evidence="10">
    <location>
        <begin position="229"/>
        <end position="282"/>
    </location>
</feature>
<feature type="domain" description="Methyl-accepting transducer" evidence="9">
    <location>
        <begin position="301"/>
        <end position="537"/>
    </location>
</feature>
<organism evidence="11 12">
    <name type="scientific">Tumebacillus flagellatus</name>
    <dbReference type="NCBI Taxonomy" id="1157490"/>
    <lineage>
        <taxon>Bacteria</taxon>
        <taxon>Bacillati</taxon>
        <taxon>Bacillota</taxon>
        <taxon>Bacilli</taxon>
        <taxon>Bacillales</taxon>
        <taxon>Alicyclobacillaceae</taxon>
        <taxon>Tumebacillus</taxon>
    </lineage>
</organism>
<dbReference type="OrthoDB" id="2493490at2"/>
<dbReference type="Proteomes" id="UP000027931">
    <property type="component" value="Unassembled WGS sequence"/>
</dbReference>
<feature type="transmembrane region" description="Helical" evidence="8">
    <location>
        <begin position="209"/>
        <end position="229"/>
    </location>
</feature>
<dbReference type="Pfam" id="PF00672">
    <property type="entry name" value="HAMP"/>
    <property type="match status" value="1"/>
</dbReference>
<comment type="subcellular location">
    <subcellularLocation>
        <location evidence="1">Cell membrane</location>
    </subcellularLocation>
</comment>
<accession>A0A074LRE3</accession>
<dbReference type="GO" id="GO:0005886">
    <property type="term" value="C:plasma membrane"/>
    <property type="evidence" value="ECO:0007669"/>
    <property type="project" value="UniProtKB-SubCell"/>
</dbReference>
<dbReference type="SMART" id="SM00304">
    <property type="entry name" value="HAMP"/>
    <property type="match status" value="2"/>
</dbReference>
<comment type="caution">
    <text evidence="11">The sequence shown here is derived from an EMBL/GenBank/DDBJ whole genome shotgun (WGS) entry which is preliminary data.</text>
</comment>
<dbReference type="AlphaFoldDB" id="A0A074LRE3"/>
<keyword evidence="3 8" id="KW-0472">Membrane</keyword>
<evidence type="ECO:0000256" key="5">
    <source>
        <dbReference type="ARBA" id="ARBA00029447"/>
    </source>
</evidence>
<dbReference type="PANTHER" id="PTHR32089:SF112">
    <property type="entry name" value="LYSOZYME-LIKE PROTEIN-RELATED"/>
    <property type="match status" value="1"/>
</dbReference>
<sequence length="587" mass="64479">MIRRLPLVSKLLCLLLIPLLALGLTSWISLRNLDSISHDLTDVLYVHDYGTLDLISQAQGDMYDALLAEHSILNTEPDNPRFGQLQTAVQEHASAARQKVESARKLAESDKPDWERFKHPKTQRTIFQNLDDYDSNFSTWVQVSSSMIDKLSKQSVSTRSEIIAKIDEVDYTFQASLTSLGEMKQLLDSVASTAVAAKDTSEKNAVQTILLTIAVALVLASVFMALFLVNIRSSLRRALTVMEKAAQGDLRASEQPKLANDEVGKLGNSLHDMVKNLRLLIEQVTHTSEQVSVSSRQMTEHAESMQESTTQVAGELEQLASGADVQAASADQIFLSMEEMGRGIQSIAENTVVVTQAAVETAEEADSGHESIQRAVKQMHSISSVTDRSADKVRRLGQHSSAIGHIVSVITKLAQQTNMLALNASIEAARAGEHGRGFAVVAEEVRKLAEQSQHSAHQIEELIERMQEDTEDTVQTMDDVIQEVHSGIVAVDLAGEAFQRILTKSHLVAGQIREITSAAEQMTATTEQVASSSQESADIAHLTASRTQSCAVTVEEQMKAMDELYHLSERLNTTAQELQHVLSRFEM</sequence>
<dbReference type="PANTHER" id="PTHR32089">
    <property type="entry name" value="METHYL-ACCEPTING CHEMOTAXIS PROTEIN MCPB"/>
    <property type="match status" value="1"/>
</dbReference>
<gene>
    <name evidence="11" type="ORF">EL26_04005</name>
</gene>
<dbReference type="STRING" id="1157490.EL26_04005"/>
<comment type="similarity">
    <text evidence="5">Belongs to the methyl-accepting chemotaxis (MCP) protein family.</text>
</comment>
<dbReference type="Pfam" id="PF00015">
    <property type="entry name" value="MCPsignal"/>
    <property type="match status" value="1"/>
</dbReference>
<dbReference type="EMBL" id="JMIR01000003">
    <property type="protein sequence ID" value="KEO84691.1"/>
    <property type="molecule type" value="Genomic_DNA"/>
</dbReference>
<dbReference type="PROSITE" id="PS50111">
    <property type="entry name" value="CHEMOTAXIS_TRANSDUC_2"/>
    <property type="match status" value="1"/>
</dbReference>
<feature type="region of interest" description="Disordered" evidence="7">
    <location>
        <begin position="291"/>
        <end position="310"/>
    </location>
</feature>
<proteinExistence type="inferred from homology"/>
<dbReference type="eggNOG" id="COG0840">
    <property type="taxonomic scope" value="Bacteria"/>
</dbReference>
<dbReference type="Gene3D" id="1.10.287.950">
    <property type="entry name" value="Methyl-accepting chemotaxis protein"/>
    <property type="match status" value="1"/>
</dbReference>
<dbReference type="GO" id="GO:0007165">
    <property type="term" value="P:signal transduction"/>
    <property type="evidence" value="ECO:0007669"/>
    <property type="project" value="UniProtKB-KW"/>
</dbReference>
<name>A0A074LRE3_9BACL</name>
<evidence type="ECO:0000259" key="9">
    <source>
        <dbReference type="PROSITE" id="PS50111"/>
    </source>
</evidence>
<evidence type="ECO:0000256" key="7">
    <source>
        <dbReference type="SAM" id="MobiDB-lite"/>
    </source>
</evidence>
<dbReference type="PROSITE" id="PS50885">
    <property type="entry name" value="HAMP"/>
    <property type="match status" value="1"/>
</dbReference>
<evidence type="ECO:0000313" key="11">
    <source>
        <dbReference type="EMBL" id="KEO84691.1"/>
    </source>
</evidence>
<protein>
    <recommendedName>
        <fullName evidence="13">Chemotaxis protein</fullName>
    </recommendedName>
</protein>
<dbReference type="SUPFAM" id="SSF58104">
    <property type="entry name" value="Methyl-accepting chemotaxis protein (MCP) signaling domain"/>
    <property type="match status" value="1"/>
</dbReference>
<dbReference type="InterPro" id="IPR004089">
    <property type="entry name" value="MCPsignal_dom"/>
</dbReference>
<evidence type="ECO:0000256" key="4">
    <source>
        <dbReference type="ARBA" id="ARBA00023224"/>
    </source>
</evidence>
<keyword evidence="12" id="KW-1185">Reference proteome</keyword>
<reference evidence="11 12" key="1">
    <citation type="journal article" date="2013" name="Int. J. Syst. Evol. Microbiol.">
        <title>Tumebacillus flagellatus sp. nov., an alpha-amylase/pullulanase-producing bacterium isolated from cassava wastewater.</title>
        <authorList>
            <person name="Wang Q."/>
            <person name="Xie N."/>
            <person name="Qin Y."/>
            <person name="Shen N."/>
            <person name="Zhu J."/>
            <person name="Mi H."/>
            <person name="Huang R."/>
        </authorList>
    </citation>
    <scope>NUCLEOTIDE SEQUENCE [LARGE SCALE GENOMIC DNA]</scope>
    <source>
        <strain evidence="11 12">GST4</strain>
    </source>
</reference>
<dbReference type="CDD" id="cd11386">
    <property type="entry name" value="MCP_signal"/>
    <property type="match status" value="1"/>
</dbReference>
<dbReference type="InterPro" id="IPR003660">
    <property type="entry name" value="HAMP_dom"/>
</dbReference>
<dbReference type="SMART" id="SM00283">
    <property type="entry name" value="MA"/>
    <property type="match status" value="1"/>
</dbReference>
<dbReference type="Gene3D" id="6.10.340.10">
    <property type="match status" value="1"/>
</dbReference>
<evidence type="ECO:0008006" key="13">
    <source>
        <dbReference type="Google" id="ProtNLM"/>
    </source>
</evidence>
<evidence type="ECO:0000256" key="8">
    <source>
        <dbReference type="SAM" id="Phobius"/>
    </source>
</evidence>
<evidence type="ECO:0000256" key="1">
    <source>
        <dbReference type="ARBA" id="ARBA00004236"/>
    </source>
</evidence>
<keyword evidence="4 6" id="KW-0807">Transducer</keyword>
<evidence type="ECO:0000256" key="3">
    <source>
        <dbReference type="ARBA" id="ARBA00023136"/>
    </source>
</evidence>
<evidence type="ECO:0000256" key="6">
    <source>
        <dbReference type="PROSITE-ProRule" id="PRU00284"/>
    </source>
</evidence>
<keyword evidence="8" id="KW-0812">Transmembrane</keyword>
<evidence type="ECO:0000259" key="10">
    <source>
        <dbReference type="PROSITE" id="PS50885"/>
    </source>
</evidence>